<dbReference type="EMBL" id="VDEP01000204">
    <property type="protein sequence ID" value="KAA1124278.1"/>
    <property type="molecule type" value="Genomic_DNA"/>
</dbReference>
<feature type="domain" description="DEAD-box RNA helicase Q" evidence="18">
    <location>
        <begin position="108"/>
        <end position="136"/>
    </location>
</feature>
<evidence type="ECO:0000259" key="17">
    <source>
        <dbReference type="PROSITE" id="PS51194"/>
    </source>
</evidence>
<feature type="short sequence motif" description="Q motif" evidence="12">
    <location>
        <begin position="108"/>
        <end position="136"/>
    </location>
</feature>
<dbReference type="Proteomes" id="UP000325313">
    <property type="component" value="Unassembled WGS sequence"/>
</dbReference>
<dbReference type="SUPFAM" id="SSF52540">
    <property type="entry name" value="P-loop containing nucleoside triphosphate hydrolases"/>
    <property type="match status" value="1"/>
</dbReference>
<dbReference type="PROSITE" id="PS51192">
    <property type="entry name" value="HELICASE_ATP_BIND_1"/>
    <property type="match status" value="1"/>
</dbReference>
<evidence type="ECO:0000256" key="10">
    <source>
        <dbReference type="ARBA" id="ARBA00024357"/>
    </source>
</evidence>
<keyword evidence="5 13" id="KW-0378">Hydrolase</keyword>
<dbReference type="GO" id="GO:0006364">
    <property type="term" value="P:rRNA processing"/>
    <property type="evidence" value="ECO:0007669"/>
    <property type="project" value="UniProtKB-KW"/>
</dbReference>
<evidence type="ECO:0000313" key="20">
    <source>
        <dbReference type="Proteomes" id="UP000325313"/>
    </source>
</evidence>
<name>A0A5B0RGG9_PUCGR</name>
<feature type="domain" description="Helicase ATP-binding" evidence="16">
    <location>
        <begin position="139"/>
        <end position="315"/>
    </location>
</feature>
<gene>
    <name evidence="19" type="primary">HAS1_1</name>
    <name evidence="19" type="ORF">PGTUg99_021977</name>
</gene>
<keyword evidence="8 14" id="KW-0694">RNA-binding</keyword>
<dbReference type="AlphaFoldDB" id="A0A5B0RGG9"/>
<dbReference type="PANTHER" id="PTHR24031">
    <property type="entry name" value="RNA HELICASE"/>
    <property type="match status" value="1"/>
</dbReference>
<accession>A0A5B0RGG9</accession>
<feature type="compositionally biased region" description="Low complexity" evidence="15">
    <location>
        <begin position="628"/>
        <end position="638"/>
    </location>
</feature>
<dbReference type="SMART" id="SM01178">
    <property type="entry name" value="DUF4217"/>
    <property type="match status" value="1"/>
</dbReference>
<dbReference type="GO" id="GO:0016887">
    <property type="term" value="F:ATP hydrolysis activity"/>
    <property type="evidence" value="ECO:0007669"/>
    <property type="project" value="RHEA"/>
</dbReference>
<dbReference type="CDD" id="cd17942">
    <property type="entry name" value="DEADc_DDX18"/>
    <property type="match status" value="1"/>
</dbReference>
<dbReference type="InterPro" id="IPR025313">
    <property type="entry name" value="SPB4-like_CTE"/>
</dbReference>
<comment type="function">
    <text evidence="14">RNA helicase.</text>
</comment>
<evidence type="ECO:0000256" key="6">
    <source>
        <dbReference type="ARBA" id="ARBA00022806"/>
    </source>
</evidence>
<dbReference type="InterPro" id="IPR011545">
    <property type="entry name" value="DEAD/DEAH_box_helicase_dom"/>
</dbReference>
<dbReference type="SMART" id="SM00490">
    <property type="entry name" value="HELICc"/>
    <property type="match status" value="1"/>
</dbReference>
<evidence type="ECO:0000313" key="19">
    <source>
        <dbReference type="EMBL" id="KAA1124278.1"/>
    </source>
</evidence>
<reference evidence="19 20" key="1">
    <citation type="submission" date="2019-05" db="EMBL/GenBank/DDBJ databases">
        <title>Emergence of the Ug99 lineage of the wheat stem rust pathogen through somatic hybridization.</title>
        <authorList>
            <person name="Li F."/>
            <person name="Upadhyaya N.M."/>
            <person name="Sperschneider J."/>
            <person name="Matny O."/>
            <person name="Nguyen-Phuc H."/>
            <person name="Mago R."/>
            <person name="Raley C."/>
            <person name="Miller M.E."/>
            <person name="Silverstein K.A.T."/>
            <person name="Henningsen E."/>
            <person name="Hirsch C.D."/>
            <person name="Visser B."/>
            <person name="Pretorius Z.A."/>
            <person name="Steffenson B.J."/>
            <person name="Schwessinger B."/>
            <person name="Dodds P.N."/>
            <person name="Figueroa M."/>
        </authorList>
    </citation>
    <scope>NUCLEOTIDE SEQUENCE [LARGE SCALE GENOMIC DNA]</scope>
    <source>
        <strain evidence="19 20">Ug99</strain>
    </source>
</reference>
<dbReference type="GO" id="GO:0003724">
    <property type="term" value="F:RNA helicase activity"/>
    <property type="evidence" value="ECO:0007669"/>
    <property type="project" value="UniProtKB-EC"/>
</dbReference>
<dbReference type="SMART" id="SM00487">
    <property type="entry name" value="DEXDc"/>
    <property type="match status" value="1"/>
</dbReference>
<feature type="compositionally biased region" description="Basic residues" evidence="15">
    <location>
        <begin position="54"/>
        <end position="63"/>
    </location>
</feature>
<dbReference type="CDD" id="cd18787">
    <property type="entry name" value="SF2_C_DEAD"/>
    <property type="match status" value="1"/>
</dbReference>
<evidence type="ECO:0000256" key="5">
    <source>
        <dbReference type="ARBA" id="ARBA00022801"/>
    </source>
</evidence>
<evidence type="ECO:0000259" key="16">
    <source>
        <dbReference type="PROSITE" id="PS51192"/>
    </source>
</evidence>
<evidence type="ECO:0000256" key="1">
    <source>
        <dbReference type="ARBA" id="ARBA00004604"/>
    </source>
</evidence>
<keyword evidence="7 13" id="KW-0067">ATP-binding</keyword>
<keyword evidence="2" id="KW-0690">Ribosome biogenesis</keyword>
<comment type="caution">
    <text evidence="19">The sequence shown here is derived from an EMBL/GenBank/DDBJ whole genome shotgun (WGS) entry which is preliminary data.</text>
</comment>
<comment type="function">
    <text evidence="9">ATP-dependent RNA helicase involved in 40S ribosomal subunit biogenesis. Required for the processing and cleavage of 35S pre-rRNA at sites A0, A1, and A2, leading to mature 18S rRNA.</text>
</comment>
<evidence type="ECO:0000256" key="9">
    <source>
        <dbReference type="ARBA" id="ARBA00024310"/>
    </source>
</evidence>
<dbReference type="FunFam" id="3.40.50.300:FF:000379">
    <property type="entry name" value="RNA helicase"/>
    <property type="match status" value="1"/>
</dbReference>
<feature type="region of interest" description="Disordered" evidence="15">
    <location>
        <begin position="1"/>
        <end position="118"/>
    </location>
</feature>
<evidence type="ECO:0000256" key="11">
    <source>
        <dbReference type="ARBA" id="ARBA00047984"/>
    </source>
</evidence>
<comment type="subcellular location">
    <subcellularLocation>
        <location evidence="1">Nucleus</location>
        <location evidence="1">Nucleolus</location>
    </subcellularLocation>
</comment>
<evidence type="ECO:0000256" key="14">
    <source>
        <dbReference type="RuleBase" id="RU365068"/>
    </source>
</evidence>
<dbReference type="Pfam" id="PF00271">
    <property type="entry name" value="Helicase_C"/>
    <property type="match status" value="1"/>
</dbReference>
<feature type="region of interest" description="Disordered" evidence="15">
    <location>
        <begin position="553"/>
        <end position="646"/>
    </location>
</feature>
<feature type="compositionally biased region" description="Acidic residues" evidence="15">
    <location>
        <begin position="582"/>
        <end position="594"/>
    </location>
</feature>
<organism evidence="19 20">
    <name type="scientific">Puccinia graminis f. sp. tritici</name>
    <dbReference type="NCBI Taxonomy" id="56615"/>
    <lineage>
        <taxon>Eukaryota</taxon>
        <taxon>Fungi</taxon>
        <taxon>Dikarya</taxon>
        <taxon>Basidiomycota</taxon>
        <taxon>Pucciniomycotina</taxon>
        <taxon>Pucciniomycetes</taxon>
        <taxon>Pucciniales</taxon>
        <taxon>Pucciniaceae</taxon>
        <taxon>Puccinia</taxon>
    </lineage>
</organism>
<dbReference type="GO" id="GO:0005524">
    <property type="term" value="F:ATP binding"/>
    <property type="evidence" value="ECO:0007669"/>
    <property type="project" value="UniProtKB-UniRule"/>
</dbReference>
<evidence type="ECO:0000256" key="13">
    <source>
        <dbReference type="RuleBase" id="RU000492"/>
    </source>
</evidence>
<dbReference type="InterPro" id="IPR014014">
    <property type="entry name" value="RNA_helicase_DEAD_Q_motif"/>
</dbReference>
<feature type="compositionally biased region" description="Low complexity" evidence="15">
    <location>
        <begin position="64"/>
        <end position="83"/>
    </location>
</feature>
<feature type="domain" description="Helicase C-terminal" evidence="17">
    <location>
        <begin position="329"/>
        <end position="488"/>
    </location>
</feature>
<dbReference type="PROSITE" id="PS00039">
    <property type="entry name" value="DEAD_ATP_HELICASE"/>
    <property type="match status" value="1"/>
</dbReference>
<dbReference type="EC" id="3.6.4.13" evidence="14"/>
<dbReference type="InterPro" id="IPR044773">
    <property type="entry name" value="DDX18/Has1_DEADc"/>
</dbReference>
<dbReference type="InterPro" id="IPR014001">
    <property type="entry name" value="Helicase_ATP-bd"/>
</dbReference>
<keyword evidence="3" id="KW-0698">rRNA processing</keyword>
<dbReference type="InterPro" id="IPR001650">
    <property type="entry name" value="Helicase_C-like"/>
</dbReference>
<comment type="catalytic activity">
    <reaction evidence="11 14">
        <text>ATP + H2O = ADP + phosphate + H(+)</text>
        <dbReference type="Rhea" id="RHEA:13065"/>
        <dbReference type="ChEBI" id="CHEBI:15377"/>
        <dbReference type="ChEBI" id="CHEBI:15378"/>
        <dbReference type="ChEBI" id="CHEBI:30616"/>
        <dbReference type="ChEBI" id="CHEBI:43474"/>
        <dbReference type="ChEBI" id="CHEBI:456216"/>
        <dbReference type="EC" id="3.6.4.13"/>
    </reaction>
</comment>
<evidence type="ECO:0000256" key="15">
    <source>
        <dbReference type="SAM" id="MobiDB-lite"/>
    </source>
</evidence>
<evidence type="ECO:0000259" key="18">
    <source>
        <dbReference type="PROSITE" id="PS51195"/>
    </source>
</evidence>
<dbReference type="GO" id="GO:0005730">
    <property type="term" value="C:nucleolus"/>
    <property type="evidence" value="ECO:0007669"/>
    <property type="project" value="UniProtKB-SubCell"/>
</dbReference>
<evidence type="ECO:0000256" key="2">
    <source>
        <dbReference type="ARBA" id="ARBA00022517"/>
    </source>
</evidence>
<evidence type="ECO:0000256" key="4">
    <source>
        <dbReference type="ARBA" id="ARBA00022741"/>
    </source>
</evidence>
<evidence type="ECO:0000256" key="8">
    <source>
        <dbReference type="ARBA" id="ARBA00022884"/>
    </source>
</evidence>
<dbReference type="Pfam" id="PF13959">
    <property type="entry name" value="CTE_SPB4"/>
    <property type="match status" value="1"/>
</dbReference>
<proteinExistence type="inferred from homology"/>
<feature type="compositionally biased region" description="Basic and acidic residues" evidence="15">
    <location>
        <begin position="612"/>
        <end position="627"/>
    </location>
</feature>
<protein>
    <recommendedName>
        <fullName evidence="14">ATP-dependent RNA helicase</fullName>
        <ecNumber evidence="14">3.6.4.13</ecNumber>
    </recommendedName>
</protein>
<comment type="domain">
    <text evidence="14">The Q motif is unique to and characteristic of the DEAD box family of RNA helicases and controls ATP binding and hydrolysis.</text>
</comment>
<keyword evidence="6 13" id="KW-0347">Helicase</keyword>
<comment type="similarity">
    <text evidence="10">Belongs to the DEAD box helicase family. DDX18/HAS1 subfamily.</text>
</comment>
<dbReference type="PROSITE" id="PS51194">
    <property type="entry name" value="HELICASE_CTER"/>
    <property type="match status" value="1"/>
</dbReference>
<dbReference type="OMA" id="LMEFHSQ"/>
<dbReference type="InterPro" id="IPR027417">
    <property type="entry name" value="P-loop_NTPase"/>
</dbReference>
<evidence type="ECO:0000256" key="12">
    <source>
        <dbReference type="PROSITE-ProRule" id="PRU00552"/>
    </source>
</evidence>
<dbReference type="Gene3D" id="3.40.50.300">
    <property type="entry name" value="P-loop containing nucleotide triphosphate hydrolases"/>
    <property type="match status" value="2"/>
</dbReference>
<feature type="compositionally biased region" description="Basic and acidic residues" evidence="15">
    <location>
        <begin position="10"/>
        <end position="25"/>
    </location>
</feature>
<keyword evidence="4 13" id="KW-0547">Nucleotide-binding</keyword>
<dbReference type="InterPro" id="IPR000629">
    <property type="entry name" value="RNA-helicase_DEAD-box_CS"/>
</dbReference>
<evidence type="ECO:0000256" key="7">
    <source>
        <dbReference type="ARBA" id="ARBA00022840"/>
    </source>
</evidence>
<sequence>MSKQSKKKTEKQTNKKTQNEKKNQDLQEPEIDQSYLEPEQEEEADEERDDNNKSTKKSKRKQKQSTTEQEETLNNSTTTTTTTPLHQAASKDPVAAMTSTDEPEAYPSEFSSLDLSPPTAKAIQDMGFTKMTEVQARTIPPLMTGRDVLGAARTGSGKTLAFLIPAVEMLSRLQFKPRNGTGTIIVSPTRELALQIFGVAQELMKHHSQTFAIVIGGANRKAEAEKLVKGVNLLISTPGRLLDHLQNTKGFVFSNLKALVVDEADRILEIGFEDEMRQIISLLPSENRQSMLFSATQTTKVQDLARISLRPGPLYINVDADKQEATVQGLEQGYVVCDSDKRFLLLFTFLKKSLKKKVIVFFSSCNSVKYHAELLNYIDIPVLDLHGKQKQQKRTNTFFEFCNATTGILLCTDVAARGLDIPKVDWIIQFDPPDDPRDYIHRVGRTARAGKSGRSLLFLLPSELGFLRFLKMAKVPLNEYSFPMDKLANVQGQLTKLISKNYYLHQSARDGFRSYIQSYASYSLKKIFDVNKLDLNKVGQAFGFSVPPAVNIPMGSLKNTENKKHKRDETDGMQTTGVEGGQENEEEDDQDQDQEGPAQKKLLVRRPSNANRRKEQLGSKALAKELYRSNGSRSNPSSSDRKQWSR</sequence>
<evidence type="ECO:0000256" key="3">
    <source>
        <dbReference type="ARBA" id="ARBA00022552"/>
    </source>
</evidence>
<dbReference type="Pfam" id="PF00270">
    <property type="entry name" value="DEAD"/>
    <property type="match status" value="1"/>
</dbReference>
<dbReference type="PROSITE" id="PS51195">
    <property type="entry name" value="Q_MOTIF"/>
    <property type="match status" value="1"/>
</dbReference>
<dbReference type="GO" id="GO:0003723">
    <property type="term" value="F:RNA binding"/>
    <property type="evidence" value="ECO:0007669"/>
    <property type="project" value="UniProtKB-UniRule"/>
</dbReference>
<feature type="compositionally biased region" description="Acidic residues" evidence="15">
    <location>
        <begin position="38"/>
        <end position="49"/>
    </location>
</feature>